<evidence type="ECO:0000256" key="3">
    <source>
        <dbReference type="SAM" id="SignalP"/>
    </source>
</evidence>
<evidence type="ECO:0000256" key="2">
    <source>
        <dbReference type="ARBA" id="ARBA00022801"/>
    </source>
</evidence>
<dbReference type="PANTHER" id="PTHR45648">
    <property type="entry name" value="GDSL LIPASE/ACYLHYDROLASE FAMILY PROTEIN (AFU_ORTHOLOGUE AFUA_4G14700)"/>
    <property type="match status" value="1"/>
</dbReference>
<organism evidence="4 5">
    <name type="scientific">Riccia fluitans</name>
    <dbReference type="NCBI Taxonomy" id="41844"/>
    <lineage>
        <taxon>Eukaryota</taxon>
        <taxon>Viridiplantae</taxon>
        <taxon>Streptophyta</taxon>
        <taxon>Embryophyta</taxon>
        <taxon>Marchantiophyta</taxon>
        <taxon>Marchantiopsida</taxon>
        <taxon>Marchantiidae</taxon>
        <taxon>Marchantiales</taxon>
        <taxon>Ricciaceae</taxon>
        <taxon>Riccia</taxon>
    </lineage>
</organism>
<feature type="signal peptide" evidence="3">
    <location>
        <begin position="1"/>
        <end position="22"/>
    </location>
</feature>
<feature type="chain" id="PRO_5044802164" description="GDSL esterase/lipase" evidence="3">
    <location>
        <begin position="23"/>
        <end position="392"/>
    </location>
</feature>
<dbReference type="InterPro" id="IPR036514">
    <property type="entry name" value="SGNH_hydro_sf"/>
</dbReference>
<evidence type="ECO:0000313" key="4">
    <source>
        <dbReference type="EMBL" id="KAL2651926.1"/>
    </source>
</evidence>
<dbReference type="InterPro" id="IPR001087">
    <property type="entry name" value="GDSL"/>
</dbReference>
<dbReference type="SUPFAM" id="SSF52266">
    <property type="entry name" value="SGNH hydrolase"/>
    <property type="match status" value="1"/>
</dbReference>
<evidence type="ECO:0008006" key="6">
    <source>
        <dbReference type="Google" id="ProtNLM"/>
    </source>
</evidence>
<reference evidence="4 5" key="1">
    <citation type="submission" date="2024-09" db="EMBL/GenBank/DDBJ databases">
        <title>Chromosome-scale assembly of Riccia fluitans.</title>
        <authorList>
            <person name="Paukszto L."/>
            <person name="Sawicki J."/>
            <person name="Karawczyk K."/>
            <person name="Piernik-Szablinska J."/>
            <person name="Szczecinska M."/>
            <person name="Mazdziarz M."/>
        </authorList>
    </citation>
    <scope>NUCLEOTIDE SEQUENCE [LARGE SCALE GENOMIC DNA]</scope>
    <source>
        <strain evidence="4">Rf_01</strain>
        <tissue evidence="4">Aerial parts of the thallus</tissue>
    </source>
</reference>
<accession>A0ABD1ZM23</accession>
<protein>
    <recommendedName>
        <fullName evidence="6">GDSL esterase/lipase</fullName>
    </recommendedName>
</protein>
<sequence>MYELSLVIVLTIALTPFQWSWGGRRIDGVHAQLSPRWNVPAIYIFGDSSADSGNNNELSTIARANFPPYGRDFDSHHATGRFSDGKTTADWIRKLFRYNFLGLPLAPAYLSREARMFPFQGANFASAGSGILNHTGNVLGQQLSGWQQVELFLERWNDLAARMGESAASRHLRDSVLYIASGANDFVHNCITNDTDSAMLPNNEFNQLLLTTFTQQLQVLYNAGARKVALLGVGPVGCAPLFLWLLNTTTGECMETVNEYVSEFNDGLREMLVSFNRRNRGAHFVYRDTRDAVYLMAKYPILYGFVNGNTACCGSGNYGGGDRCSSPMSVCGYPPYHVWWDEYHTSNRANNIIARQAWSGFDRSSTTRNSTSTTIYSFLTIQQLAALQLTED</sequence>
<comment type="similarity">
    <text evidence="1">Belongs to the 'GDSL' lipolytic enzyme family.</text>
</comment>
<dbReference type="Gene3D" id="3.40.50.1110">
    <property type="entry name" value="SGNH hydrolase"/>
    <property type="match status" value="1"/>
</dbReference>
<dbReference type="AlphaFoldDB" id="A0ABD1ZM23"/>
<keyword evidence="3" id="KW-0732">Signal</keyword>
<dbReference type="Proteomes" id="UP001605036">
    <property type="component" value="Unassembled WGS sequence"/>
</dbReference>
<proteinExistence type="inferred from homology"/>
<dbReference type="InterPro" id="IPR051058">
    <property type="entry name" value="GDSL_Est/Lipase"/>
</dbReference>
<evidence type="ECO:0000313" key="5">
    <source>
        <dbReference type="Proteomes" id="UP001605036"/>
    </source>
</evidence>
<dbReference type="GO" id="GO:0016787">
    <property type="term" value="F:hydrolase activity"/>
    <property type="evidence" value="ECO:0007669"/>
    <property type="project" value="UniProtKB-KW"/>
</dbReference>
<keyword evidence="5" id="KW-1185">Reference proteome</keyword>
<name>A0ABD1ZM23_9MARC</name>
<keyword evidence="2" id="KW-0378">Hydrolase</keyword>
<dbReference type="EMBL" id="JBHFFA010000001">
    <property type="protein sequence ID" value="KAL2651926.1"/>
    <property type="molecule type" value="Genomic_DNA"/>
</dbReference>
<dbReference type="Pfam" id="PF00657">
    <property type="entry name" value="Lipase_GDSL"/>
    <property type="match status" value="1"/>
</dbReference>
<dbReference type="PANTHER" id="PTHR45648:SF166">
    <property type="entry name" value="OS02G0617400 PROTEIN"/>
    <property type="match status" value="1"/>
</dbReference>
<dbReference type="CDD" id="cd01837">
    <property type="entry name" value="SGNH_plant_lipase_like"/>
    <property type="match status" value="1"/>
</dbReference>
<dbReference type="InterPro" id="IPR035669">
    <property type="entry name" value="SGNH_plant_lipase-like"/>
</dbReference>
<gene>
    <name evidence="4" type="ORF">R1flu_020054</name>
</gene>
<evidence type="ECO:0000256" key="1">
    <source>
        <dbReference type="ARBA" id="ARBA00008668"/>
    </source>
</evidence>
<comment type="caution">
    <text evidence="4">The sequence shown here is derived from an EMBL/GenBank/DDBJ whole genome shotgun (WGS) entry which is preliminary data.</text>
</comment>